<dbReference type="PANTHER" id="PTHR21624:SF1">
    <property type="entry name" value="ALKYLGLYCEROL MONOOXYGENASE"/>
    <property type="match status" value="1"/>
</dbReference>
<proteinExistence type="predicted"/>
<dbReference type="GO" id="GO:0006643">
    <property type="term" value="P:membrane lipid metabolic process"/>
    <property type="evidence" value="ECO:0007669"/>
    <property type="project" value="TreeGrafter"/>
</dbReference>
<evidence type="ECO:0000256" key="3">
    <source>
        <dbReference type="ARBA" id="ARBA00022989"/>
    </source>
</evidence>
<evidence type="ECO:0000313" key="11">
    <source>
        <dbReference type="Proteomes" id="UP000503018"/>
    </source>
</evidence>
<feature type="domain" description="Fatty acid hydroxylase" evidence="9">
    <location>
        <begin position="87"/>
        <end position="222"/>
    </location>
</feature>
<dbReference type="GO" id="GO:0008610">
    <property type="term" value="P:lipid biosynthetic process"/>
    <property type="evidence" value="ECO:0007669"/>
    <property type="project" value="InterPro"/>
</dbReference>
<dbReference type="GO" id="GO:0016020">
    <property type="term" value="C:membrane"/>
    <property type="evidence" value="ECO:0007669"/>
    <property type="project" value="GOC"/>
</dbReference>
<keyword evidence="6 8" id="KW-0472">Membrane</keyword>
<evidence type="ECO:0000256" key="2">
    <source>
        <dbReference type="ARBA" id="ARBA00022692"/>
    </source>
</evidence>
<evidence type="ECO:0000256" key="7">
    <source>
        <dbReference type="SAM" id="MobiDB-lite"/>
    </source>
</evidence>
<comment type="subcellular location">
    <subcellularLocation>
        <location evidence="1">Endomembrane system</location>
        <topology evidence="1">Multi-pass membrane protein</topology>
    </subcellularLocation>
</comment>
<dbReference type="KEGG" id="slan:GV829_03420"/>
<reference evidence="10 11" key="1">
    <citation type="submission" date="2020-01" db="EMBL/GenBank/DDBJ databases">
        <title>Sphingomonas sp. strain CSW-10.</title>
        <authorList>
            <person name="Chen W.-M."/>
        </authorList>
    </citation>
    <scope>NUCLEOTIDE SEQUENCE [LARGE SCALE GENOMIC DNA]</scope>
    <source>
        <strain evidence="10 11">CSW-10</strain>
    </source>
</reference>
<dbReference type="InterPro" id="IPR051689">
    <property type="entry name" value="Sterol_desaturase/TMEM195"/>
</dbReference>
<protein>
    <submittedName>
        <fullName evidence="10">Sterol desaturase family protein</fullName>
    </submittedName>
</protein>
<dbReference type="PANTHER" id="PTHR21624">
    <property type="entry name" value="STEROL DESATURASE-RELATED PROTEIN"/>
    <property type="match status" value="1"/>
</dbReference>
<dbReference type="GO" id="GO:0005506">
    <property type="term" value="F:iron ion binding"/>
    <property type="evidence" value="ECO:0007669"/>
    <property type="project" value="InterPro"/>
</dbReference>
<evidence type="ECO:0000313" key="10">
    <source>
        <dbReference type="EMBL" id="QJQ31609.1"/>
    </source>
</evidence>
<evidence type="ECO:0000256" key="4">
    <source>
        <dbReference type="ARBA" id="ARBA00023002"/>
    </source>
</evidence>
<evidence type="ECO:0000256" key="6">
    <source>
        <dbReference type="ARBA" id="ARBA00023136"/>
    </source>
</evidence>
<keyword evidence="5" id="KW-0443">Lipid metabolism</keyword>
<keyword evidence="4" id="KW-0560">Oxidoreductase</keyword>
<keyword evidence="3 8" id="KW-1133">Transmembrane helix</keyword>
<dbReference type="RefSeq" id="WP_169943829.1">
    <property type="nucleotide sequence ID" value="NZ_CP053015.1"/>
</dbReference>
<feature type="transmembrane region" description="Helical" evidence="8">
    <location>
        <begin position="45"/>
        <end position="69"/>
    </location>
</feature>
<dbReference type="AlphaFoldDB" id="A0A6M4AUA6"/>
<dbReference type="InterPro" id="IPR006694">
    <property type="entry name" value="Fatty_acid_hydroxylase"/>
</dbReference>
<dbReference type="GO" id="GO:0050479">
    <property type="term" value="F:glyceryl-ether monooxygenase activity"/>
    <property type="evidence" value="ECO:0007669"/>
    <property type="project" value="TreeGrafter"/>
</dbReference>
<gene>
    <name evidence="10" type="ORF">GV829_03420</name>
</gene>
<evidence type="ECO:0000259" key="9">
    <source>
        <dbReference type="Pfam" id="PF04116"/>
    </source>
</evidence>
<evidence type="ECO:0000256" key="8">
    <source>
        <dbReference type="SAM" id="Phobius"/>
    </source>
</evidence>
<dbReference type="EMBL" id="CP053015">
    <property type="protein sequence ID" value="QJQ31609.1"/>
    <property type="molecule type" value="Genomic_DNA"/>
</dbReference>
<keyword evidence="2 8" id="KW-0812">Transmembrane</keyword>
<feature type="transmembrane region" description="Helical" evidence="8">
    <location>
        <begin position="75"/>
        <end position="93"/>
    </location>
</feature>
<sequence length="319" mass="36006">MSVSELIRSNIGLYSAIFFFTLLAIEIVAIKLFRARGRIPAKDASLGVLTGVLSDPVNALSAFITLGILSMVEPYQMASLPVTLTTFVLCFILDDLRFYCHHRVAHRCRWVWAMHVVHHSSQEYNLAVALRQGWTKHFTGTMLFKVPLVLVGFDPVMVTFCGVLNASYQFLLHTETVDKMPRWYEFIFNTPSHHRVHHANNPRYLDTNYAGTLIIWDRMFGSFAAEDRADPPVYGLVKDLNTFNLFTILTHEYFGIARDVVRRGLTMTQRFCYIFAPPGWSHDGSRLSTEAIKRAAGIGADPQSTPPPPSPAVRTAQPE</sequence>
<dbReference type="Pfam" id="PF04116">
    <property type="entry name" value="FA_hydroxylase"/>
    <property type="match status" value="1"/>
</dbReference>
<feature type="region of interest" description="Disordered" evidence="7">
    <location>
        <begin position="294"/>
        <end position="319"/>
    </location>
</feature>
<feature type="transmembrane region" description="Helical" evidence="8">
    <location>
        <begin position="12"/>
        <end position="33"/>
    </location>
</feature>
<evidence type="ECO:0000256" key="1">
    <source>
        <dbReference type="ARBA" id="ARBA00004127"/>
    </source>
</evidence>
<accession>A0A6M4AUA6</accession>
<dbReference type="Proteomes" id="UP000503018">
    <property type="component" value="Chromosome"/>
</dbReference>
<name>A0A6M4AUA6_9SPHN</name>
<organism evidence="10 11">
    <name type="scientific">Sphingomonas lacunae</name>
    <dbReference type="NCBI Taxonomy" id="2698828"/>
    <lineage>
        <taxon>Bacteria</taxon>
        <taxon>Pseudomonadati</taxon>
        <taxon>Pseudomonadota</taxon>
        <taxon>Alphaproteobacteria</taxon>
        <taxon>Sphingomonadales</taxon>
        <taxon>Sphingomonadaceae</taxon>
        <taxon>Sphingomonas</taxon>
    </lineage>
</organism>
<dbReference type="GO" id="GO:0012505">
    <property type="term" value="C:endomembrane system"/>
    <property type="evidence" value="ECO:0007669"/>
    <property type="project" value="UniProtKB-SubCell"/>
</dbReference>
<evidence type="ECO:0000256" key="5">
    <source>
        <dbReference type="ARBA" id="ARBA00023098"/>
    </source>
</evidence>
<keyword evidence="11" id="KW-1185">Reference proteome</keyword>